<dbReference type="InterPro" id="IPR017996">
    <property type="entry name" value="MRJP/yellow-related"/>
</dbReference>
<dbReference type="Proteomes" id="UP000318741">
    <property type="component" value="Chromosome"/>
</dbReference>
<dbReference type="EMBL" id="CP036265">
    <property type="protein sequence ID" value="QDT15946.1"/>
    <property type="molecule type" value="Genomic_DNA"/>
</dbReference>
<dbReference type="Gene3D" id="2.120.10.30">
    <property type="entry name" value="TolB, C-terminal domain"/>
    <property type="match status" value="1"/>
</dbReference>
<dbReference type="Pfam" id="PF03022">
    <property type="entry name" value="MRJP"/>
    <property type="match status" value="1"/>
</dbReference>
<dbReference type="OrthoDB" id="9797664at2"/>
<reference evidence="3 4" key="1">
    <citation type="submission" date="2019-02" db="EMBL/GenBank/DDBJ databases">
        <title>Deep-cultivation of Planctomycetes and their phenomic and genomic characterization uncovers novel biology.</title>
        <authorList>
            <person name="Wiegand S."/>
            <person name="Jogler M."/>
            <person name="Boedeker C."/>
            <person name="Pinto D."/>
            <person name="Vollmers J."/>
            <person name="Rivas-Marin E."/>
            <person name="Kohn T."/>
            <person name="Peeters S.H."/>
            <person name="Heuer A."/>
            <person name="Rast P."/>
            <person name="Oberbeckmann S."/>
            <person name="Bunk B."/>
            <person name="Jeske O."/>
            <person name="Meyerdierks A."/>
            <person name="Storesund J.E."/>
            <person name="Kallscheuer N."/>
            <person name="Luecker S."/>
            <person name="Lage O.M."/>
            <person name="Pohl T."/>
            <person name="Merkel B.J."/>
            <person name="Hornburger P."/>
            <person name="Mueller R.-W."/>
            <person name="Bruemmer F."/>
            <person name="Labrenz M."/>
            <person name="Spormann A.M."/>
            <person name="Op den Camp H."/>
            <person name="Overmann J."/>
            <person name="Amann R."/>
            <person name="Jetten M.S.M."/>
            <person name="Mascher T."/>
            <person name="Medema M.H."/>
            <person name="Devos D.P."/>
            <person name="Kaster A.-K."/>
            <person name="Ovreas L."/>
            <person name="Rohde M."/>
            <person name="Galperin M.Y."/>
            <person name="Jogler C."/>
        </authorList>
    </citation>
    <scope>NUCLEOTIDE SEQUENCE [LARGE SCALE GENOMIC DNA]</scope>
    <source>
        <strain evidence="3 4">CA12</strain>
    </source>
</reference>
<protein>
    <submittedName>
        <fullName evidence="3">Major royal jelly protein</fullName>
    </submittedName>
</protein>
<proteinExistence type="predicted"/>
<dbReference type="AlphaFoldDB" id="A0A517P986"/>
<evidence type="ECO:0000313" key="3">
    <source>
        <dbReference type="EMBL" id="QDT15946.1"/>
    </source>
</evidence>
<keyword evidence="2" id="KW-0964">Secreted</keyword>
<dbReference type="KEGG" id="acaf:CA12_20440"/>
<dbReference type="GO" id="GO:0005576">
    <property type="term" value="C:extracellular region"/>
    <property type="evidence" value="ECO:0007669"/>
    <property type="project" value="UniProtKB-SubCell"/>
</dbReference>
<dbReference type="SUPFAM" id="SSF63829">
    <property type="entry name" value="Calcium-dependent phosphotriesterase"/>
    <property type="match status" value="1"/>
</dbReference>
<gene>
    <name evidence="3" type="ORF">CA12_20440</name>
</gene>
<evidence type="ECO:0000256" key="2">
    <source>
        <dbReference type="ARBA" id="ARBA00022525"/>
    </source>
</evidence>
<dbReference type="RefSeq" id="WP_145358838.1">
    <property type="nucleotide sequence ID" value="NZ_CP036265.1"/>
</dbReference>
<keyword evidence="4" id="KW-1185">Reference proteome</keyword>
<dbReference type="InterPro" id="IPR011042">
    <property type="entry name" value="6-blade_b-propeller_TolB-like"/>
</dbReference>
<sequence length="391" mass="42427">MLAPLLLAALTASPADLPAERPVGSPELVATFDGPMPTGVSVHPSGRIFVNFPRWGDDPPATLAELKDGTAVPYPSAAMQQFDGMGDSDRLISVQSVVVGPAGRIWALDTGRVEFQPAQPGGPKLIAFDPDSGEAVKKIVFPADVALPTTYLNDMRFDLTRGEAGAAYITDSAPHGGIIVVDLASGDSWRRLHETKPVRPEPNFLPIVEGRPLLQRPEDGQPQPLDTGSDGIALTINRPEGGLSALAPEPMLYFRALAGRRLYSLPTRILDDRNATDEETLRSVTDHGDLGFASDGLESDTEDTLYLTNYEDNAIVARRADGTLETILHDPRLLWPDTLSLGADKFLYVTANQLHRQAKFHGGEDLRETPYALFRVKVNATPVRLKWTPLE</sequence>
<dbReference type="PANTHER" id="PTHR10009">
    <property type="entry name" value="PROTEIN YELLOW-RELATED"/>
    <property type="match status" value="1"/>
</dbReference>
<comment type="subcellular location">
    <subcellularLocation>
        <location evidence="1">Secreted</location>
    </subcellularLocation>
</comment>
<organism evidence="3 4">
    <name type="scientific">Alienimonas californiensis</name>
    <dbReference type="NCBI Taxonomy" id="2527989"/>
    <lineage>
        <taxon>Bacteria</taxon>
        <taxon>Pseudomonadati</taxon>
        <taxon>Planctomycetota</taxon>
        <taxon>Planctomycetia</taxon>
        <taxon>Planctomycetales</taxon>
        <taxon>Planctomycetaceae</taxon>
        <taxon>Alienimonas</taxon>
    </lineage>
</organism>
<evidence type="ECO:0000313" key="4">
    <source>
        <dbReference type="Proteomes" id="UP000318741"/>
    </source>
</evidence>
<accession>A0A517P986</accession>
<dbReference type="PANTHER" id="PTHR10009:SF18">
    <property type="entry name" value="PROTEIN YELLOW-LIKE PROTEIN"/>
    <property type="match status" value="1"/>
</dbReference>
<evidence type="ECO:0000256" key="1">
    <source>
        <dbReference type="ARBA" id="ARBA00004613"/>
    </source>
</evidence>
<name>A0A517P986_9PLAN</name>